<dbReference type="Gene3D" id="3.80.10.10">
    <property type="entry name" value="Ribonuclease Inhibitor"/>
    <property type="match status" value="2"/>
</dbReference>
<dbReference type="SUPFAM" id="SSF52540">
    <property type="entry name" value="P-loop containing nucleoside triphosphate hydrolases"/>
    <property type="match status" value="1"/>
</dbReference>
<feature type="region of interest" description="Disordered" evidence="5">
    <location>
        <begin position="1098"/>
        <end position="1127"/>
    </location>
</feature>
<dbReference type="InterPro" id="IPR002182">
    <property type="entry name" value="NB-ARC"/>
</dbReference>
<dbReference type="Pfam" id="PF23286">
    <property type="entry name" value="LRR_13"/>
    <property type="match status" value="1"/>
</dbReference>
<evidence type="ECO:0000313" key="7">
    <source>
        <dbReference type="EMBL" id="KAL3740089.1"/>
    </source>
</evidence>
<dbReference type="PANTHER" id="PTHR11017">
    <property type="entry name" value="LEUCINE-RICH REPEAT-CONTAINING PROTEIN"/>
    <property type="match status" value="1"/>
</dbReference>
<dbReference type="InterPro" id="IPR000157">
    <property type="entry name" value="TIR_dom"/>
</dbReference>
<evidence type="ECO:0000256" key="3">
    <source>
        <dbReference type="ARBA" id="ARBA00022821"/>
    </source>
</evidence>
<dbReference type="InterPro" id="IPR042197">
    <property type="entry name" value="Apaf_helical"/>
</dbReference>
<dbReference type="PROSITE" id="PS51450">
    <property type="entry name" value="LRR"/>
    <property type="match status" value="1"/>
</dbReference>
<dbReference type="SUPFAM" id="SSF52058">
    <property type="entry name" value="L domain-like"/>
    <property type="match status" value="1"/>
</dbReference>
<dbReference type="AlphaFoldDB" id="A0ABD3KJM5"/>
<evidence type="ECO:0000256" key="4">
    <source>
        <dbReference type="ARBA" id="ARBA00023027"/>
    </source>
</evidence>
<dbReference type="PROSITE" id="PS50104">
    <property type="entry name" value="TIR"/>
    <property type="match status" value="1"/>
</dbReference>
<proteinExistence type="predicted"/>
<gene>
    <name evidence="7" type="ORF">ACJRO7_021378</name>
</gene>
<dbReference type="InterPro" id="IPR035897">
    <property type="entry name" value="Toll_tir_struct_dom_sf"/>
</dbReference>
<dbReference type="FunFam" id="3.40.50.10140:FF:000007">
    <property type="entry name" value="Disease resistance protein (TIR-NBS-LRR class)"/>
    <property type="match status" value="1"/>
</dbReference>
<protein>
    <recommendedName>
        <fullName evidence="6">TIR domain-containing protein</fullName>
    </recommendedName>
</protein>
<dbReference type="Gene3D" id="1.10.8.430">
    <property type="entry name" value="Helical domain of apoptotic protease-activating factors"/>
    <property type="match status" value="1"/>
</dbReference>
<dbReference type="Pfam" id="PF23282">
    <property type="entry name" value="WHD_ROQ1"/>
    <property type="match status" value="1"/>
</dbReference>
<dbReference type="InterPro" id="IPR032675">
    <property type="entry name" value="LRR_dom_sf"/>
</dbReference>
<evidence type="ECO:0000256" key="2">
    <source>
        <dbReference type="ARBA" id="ARBA00022737"/>
    </source>
</evidence>
<keyword evidence="8" id="KW-1185">Reference proteome</keyword>
<dbReference type="Gene3D" id="3.40.50.300">
    <property type="entry name" value="P-loop containing nucleotide triphosphate hydrolases"/>
    <property type="match status" value="1"/>
</dbReference>
<dbReference type="InterPro" id="IPR058546">
    <property type="entry name" value="RPS4B/Roq1-like_LRR"/>
</dbReference>
<dbReference type="InterPro" id="IPR058192">
    <property type="entry name" value="WHD_ROQ1-like"/>
</dbReference>
<dbReference type="InterPro" id="IPR027417">
    <property type="entry name" value="P-loop_NTPase"/>
</dbReference>
<evidence type="ECO:0000256" key="5">
    <source>
        <dbReference type="SAM" id="MobiDB-lite"/>
    </source>
</evidence>
<organism evidence="7 8">
    <name type="scientific">Eucalyptus globulus</name>
    <name type="common">Tasmanian blue gum</name>
    <dbReference type="NCBI Taxonomy" id="34317"/>
    <lineage>
        <taxon>Eukaryota</taxon>
        <taxon>Viridiplantae</taxon>
        <taxon>Streptophyta</taxon>
        <taxon>Embryophyta</taxon>
        <taxon>Tracheophyta</taxon>
        <taxon>Spermatophyta</taxon>
        <taxon>Magnoliopsida</taxon>
        <taxon>eudicotyledons</taxon>
        <taxon>Gunneridae</taxon>
        <taxon>Pentapetalae</taxon>
        <taxon>rosids</taxon>
        <taxon>malvids</taxon>
        <taxon>Myrtales</taxon>
        <taxon>Myrtaceae</taxon>
        <taxon>Myrtoideae</taxon>
        <taxon>Eucalypteae</taxon>
        <taxon>Eucalyptus</taxon>
    </lineage>
</organism>
<dbReference type="PRINTS" id="PR00364">
    <property type="entry name" value="DISEASERSIST"/>
</dbReference>
<comment type="caution">
    <text evidence="7">The sequence shown here is derived from an EMBL/GenBank/DDBJ whole genome shotgun (WGS) entry which is preliminary data.</text>
</comment>
<dbReference type="SMART" id="SM00255">
    <property type="entry name" value="TIR"/>
    <property type="match status" value="1"/>
</dbReference>
<keyword evidence="4" id="KW-0520">NAD</keyword>
<dbReference type="InterPro" id="IPR044974">
    <property type="entry name" value="Disease_R_plants"/>
</dbReference>
<dbReference type="Gene3D" id="3.40.50.10140">
    <property type="entry name" value="Toll/interleukin-1 receptor homology (TIR) domain"/>
    <property type="match status" value="1"/>
</dbReference>
<dbReference type="Proteomes" id="UP001634007">
    <property type="component" value="Unassembled WGS sequence"/>
</dbReference>
<dbReference type="GO" id="GO:0006952">
    <property type="term" value="P:defense response"/>
    <property type="evidence" value="ECO:0007669"/>
    <property type="project" value="UniProtKB-KW"/>
</dbReference>
<evidence type="ECO:0000259" key="6">
    <source>
        <dbReference type="PROSITE" id="PS50104"/>
    </source>
</evidence>
<dbReference type="Pfam" id="PF01582">
    <property type="entry name" value="TIR"/>
    <property type="match status" value="1"/>
</dbReference>
<evidence type="ECO:0000256" key="1">
    <source>
        <dbReference type="ARBA" id="ARBA00022614"/>
    </source>
</evidence>
<dbReference type="EMBL" id="JBJKBG010000005">
    <property type="protein sequence ID" value="KAL3740089.1"/>
    <property type="molecule type" value="Genomic_DNA"/>
</dbReference>
<feature type="compositionally biased region" description="Acidic residues" evidence="5">
    <location>
        <begin position="1101"/>
        <end position="1119"/>
    </location>
</feature>
<reference evidence="7 8" key="1">
    <citation type="submission" date="2024-11" db="EMBL/GenBank/DDBJ databases">
        <title>Chromosome-level genome assembly of Eucalyptus globulus Labill. provides insights into its genome evolution.</title>
        <authorList>
            <person name="Li X."/>
        </authorList>
    </citation>
    <scope>NUCLEOTIDE SEQUENCE [LARGE SCALE GENOMIC DNA]</scope>
    <source>
        <strain evidence="7">CL2024</strain>
        <tissue evidence="7">Fresh tender leaves</tissue>
    </source>
</reference>
<sequence>MGNPGSEAVEHLPEQSRLSFCFKPLIFLARLLARLFLSLFSEAWHSREAHVPSALLTVASSNMKRNYHVFLSFRGTDVRQGFLSHLYAALDQKGIFTFVDSEELRKGEQISPALMRAIEESHVAIIVFSEHYASSRWCLEELLKIMECKEKNGLMVFPVFYKVEPREVRGGRESYKRAMNNHESNFGKDSEKVKRWKRALLDAGNLSGWHFNDRDDEAELIQSIVNELSICLRPRSLYVAKYPVGIESQVQKLISLSEPAGSDVLMIGLWGPGGIGKTTIAKALYNAIENQFQGCIFLAKVREKSNQSGGLVDLQRQLLSEILPYKELMVYSVHRGISLIQERLCCKKVLLVLDDVDKMDQLNALAGKGDWFGEGSRIIVTSRDQHLLTSHGINCVYEVKTLEYDDALNLFGQHAFPNSKVEIRWDLIDRALHYANGLPLALEVLGSFLCGRNEAAWESALRRLSKSPDQTINQVLKISFDGLDSNEREIFLDIACFFKGERIEYVQEVLDGCGFDTTIGIEILIERSLIKKEYDGTLQMHDLIQLMGKNIVNQEWPDDPGKRSRLWLFEDVQNVFYEDTGTNAVKAIVLNLPAPEEMIISPGAFTNMKRLRILILFNVHISSQGPIPLPNELGWLEWPNPPDLEFVPGAKKLVRLHFENSSIKLGGNCQNFICLKSIKIVDCKYLASVLDFSSAPLLESLYILRCKRLVEVHLYVGDLDKLKHLTVSECSKLRIFPNTLKTKSLQMLDLSNCFKLEKCPDILGKMEHLEYFDLRGTAIKEVPASIENLVSVKIINLGYCKNLTRLPSNIRKLKNLETLYLGSCSNLAMFPKYLEDSIDPDGDLGFPNLRWLDLNGCNLSEAEFLENASSCPKLTHLNLSNNKFTHLPTCFNKYDHWKDLFVYSCKQSKGVSEDDASSPKEVRILANGSEMPEWILHREEDSISFMVPPDLDDKCLGLALCFILGRYKKRRFGMPFEVIIFVNGERQYWSNCNFSPMEADHVRLLYIPTKNKRGEEEPLQNQTLLYIPTKNKRGEEEPLQNDWSHVQVCLRTPRGSIKKRGFRFICEQQEDDLRIRFPTLSADGNELEFQGRILERRQFSEEYEDEDTQDEIVSSDDESTGSTDATS</sequence>
<feature type="domain" description="TIR" evidence="6">
    <location>
        <begin position="65"/>
        <end position="232"/>
    </location>
</feature>
<keyword evidence="1" id="KW-0433">Leucine-rich repeat</keyword>
<name>A0ABD3KJM5_EUCGL</name>
<dbReference type="SUPFAM" id="SSF46785">
    <property type="entry name" value="Winged helix' DNA-binding domain"/>
    <property type="match status" value="1"/>
</dbReference>
<keyword evidence="3" id="KW-0611">Plant defense</keyword>
<dbReference type="InterPro" id="IPR036390">
    <property type="entry name" value="WH_DNA-bd_sf"/>
</dbReference>
<dbReference type="PANTHER" id="PTHR11017:SF292">
    <property type="entry name" value="AAA+ ATPASE DOMAIN-CONTAINING PROTEIN"/>
    <property type="match status" value="1"/>
</dbReference>
<dbReference type="SUPFAM" id="SSF52200">
    <property type="entry name" value="Toll/Interleukin receptor TIR domain"/>
    <property type="match status" value="1"/>
</dbReference>
<dbReference type="InterPro" id="IPR001611">
    <property type="entry name" value="Leu-rich_rpt"/>
</dbReference>
<keyword evidence="2" id="KW-0677">Repeat</keyword>
<dbReference type="Pfam" id="PF00931">
    <property type="entry name" value="NB-ARC"/>
    <property type="match status" value="1"/>
</dbReference>
<evidence type="ECO:0000313" key="8">
    <source>
        <dbReference type="Proteomes" id="UP001634007"/>
    </source>
</evidence>
<accession>A0ABD3KJM5</accession>